<sequence>MPDIDAESAVRRAGTPDAPRGEAEVRATAVALSDAIVSNDPARIGAYLAEKWRLVDADGITTRQDFLEVVASGRLTHSEMRASGEIDVQVYGSTAVVLARVVNTARFDGEVFEADEWTTDVFVRDDAGWRCVHSHVTAADDARRG</sequence>
<evidence type="ECO:0000256" key="1">
    <source>
        <dbReference type="SAM" id="MobiDB-lite"/>
    </source>
</evidence>
<keyword evidence="4" id="KW-1185">Reference proteome</keyword>
<dbReference type="InterPro" id="IPR032710">
    <property type="entry name" value="NTF2-like_dom_sf"/>
</dbReference>
<evidence type="ECO:0000313" key="4">
    <source>
        <dbReference type="Proteomes" id="UP001429745"/>
    </source>
</evidence>
<gene>
    <name evidence="3" type="ORF">HF576_02745</name>
</gene>
<dbReference type="EMBL" id="JABACI010000001">
    <property type="protein sequence ID" value="NLP82754.1"/>
    <property type="molecule type" value="Genomic_DNA"/>
</dbReference>
<comment type="caution">
    <text evidence="3">The sequence shown here is derived from an EMBL/GenBank/DDBJ whole genome shotgun (WGS) entry which is preliminary data.</text>
</comment>
<dbReference type="SUPFAM" id="SSF54427">
    <property type="entry name" value="NTF2-like"/>
    <property type="match status" value="1"/>
</dbReference>
<name>A0ABX1K6W0_9MICO</name>
<organism evidence="3 4">
    <name type="scientific">Microbacterium salsuginis</name>
    <dbReference type="NCBI Taxonomy" id="2722803"/>
    <lineage>
        <taxon>Bacteria</taxon>
        <taxon>Bacillati</taxon>
        <taxon>Actinomycetota</taxon>
        <taxon>Actinomycetes</taxon>
        <taxon>Micrococcales</taxon>
        <taxon>Microbacteriaceae</taxon>
        <taxon>Microbacterium</taxon>
    </lineage>
</organism>
<reference evidence="3 4" key="1">
    <citation type="submission" date="2020-04" db="EMBL/GenBank/DDBJ databases">
        <title>CFH 90308 Microbacterium sp.</title>
        <authorList>
            <person name="Nie G."/>
            <person name="Ming H."/>
            <person name="Xia T."/>
        </authorList>
    </citation>
    <scope>NUCLEOTIDE SEQUENCE [LARGE SCALE GENOMIC DNA]</scope>
    <source>
        <strain evidence="3 4">CFH 90308</strain>
    </source>
</reference>
<accession>A0ABX1K6W0</accession>
<evidence type="ECO:0000313" key="3">
    <source>
        <dbReference type="EMBL" id="NLP82754.1"/>
    </source>
</evidence>
<proteinExistence type="predicted"/>
<dbReference type="Gene3D" id="3.10.450.50">
    <property type="match status" value="1"/>
</dbReference>
<protein>
    <submittedName>
        <fullName evidence="3">Nuclear transport factor 2 family protein</fullName>
    </submittedName>
</protein>
<feature type="region of interest" description="Disordered" evidence="1">
    <location>
        <begin position="1"/>
        <end position="22"/>
    </location>
</feature>
<dbReference type="Pfam" id="PF14534">
    <property type="entry name" value="DUF4440"/>
    <property type="match status" value="1"/>
</dbReference>
<dbReference type="Proteomes" id="UP001429745">
    <property type="component" value="Unassembled WGS sequence"/>
</dbReference>
<dbReference type="RefSeq" id="WP_168911236.1">
    <property type="nucleotide sequence ID" value="NZ_JABACI010000001.1"/>
</dbReference>
<feature type="domain" description="DUF4440" evidence="2">
    <location>
        <begin position="26"/>
        <end position="131"/>
    </location>
</feature>
<evidence type="ECO:0000259" key="2">
    <source>
        <dbReference type="Pfam" id="PF14534"/>
    </source>
</evidence>
<dbReference type="InterPro" id="IPR027843">
    <property type="entry name" value="DUF4440"/>
</dbReference>